<dbReference type="Proteomes" id="UP000463961">
    <property type="component" value="Chromosome"/>
</dbReference>
<dbReference type="RefSeq" id="WP_162050062.1">
    <property type="nucleotide sequence ID" value="NZ_AP019011.1"/>
</dbReference>
<protein>
    <submittedName>
        <fullName evidence="1">Uncharacterized protein</fullName>
    </submittedName>
</protein>
<dbReference type="InterPro" id="IPR021853">
    <property type="entry name" value="DUF3460"/>
</dbReference>
<gene>
    <name evidence="1" type="ORF">ICHIAU1_15080</name>
</gene>
<reference evidence="2" key="1">
    <citation type="submission" date="2020-01" db="EMBL/GenBank/DDBJ databases">
        <title>Phosphoaccumulans saitamaens gen. nov., sp. nov., a polyphosphate accumulating bacterium isolated from surface river water.</title>
        <authorList>
            <person name="Watanabe K."/>
            <person name="Suda W."/>
        </authorList>
    </citation>
    <scope>NUCLEOTIDE SEQUENCE [LARGE SCALE GENOMIC DNA]</scope>
    <source>
        <strain evidence="2">ICHIAU1</strain>
    </source>
</reference>
<keyword evidence="2" id="KW-1185">Reference proteome</keyword>
<dbReference type="Pfam" id="PF11943">
    <property type="entry name" value="DUF3460"/>
    <property type="match status" value="1"/>
</dbReference>
<organism evidence="1 2">
    <name type="scientific">Fluviibacter phosphoraccumulans</name>
    <dbReference type="NCBI Taxonomy" id="1751046"/>
    <lineage>
        <taxon>Bacteria</taxon>
        <taxon>Pseudomonadati</taxon>
        <taxon>Pseudomonadota</taxon>
        <taxon>Betaproteobacteria</taxon>
        <taxon>Rhodocyclales</taxon>
        <taxon>Fluviibacteraceae</taxon>
        <taxon>Fluviibacter</taxon>
    </lineage>
</organism>
<name>A0A679I8N3_9RHOO</name>
<dbReference type="OrthoDB" id="5296692at2"/>
<accession>A0A679I8N3</accession>
<evidence type="ECO:0000313" key="1">
    <source>
        <dbReference type="EMBL" id="BBU69225.1"/>
    </source>
</evidence>
<proteinExistence type="predicted"/>
<dbReference type="EMBL" id="AP022345">
    <property type="protein sequence ID" value="BBU69225.1"/>
    <property type="molecule type" value="Genomic_DNA"/>
</dbReference>
<dbReference type="AlphaFoldDB" id="A0A679I8N3"/>
<evidence type="ECO:0000313" key="2">
    <source>
        <dbReference type="Proteomes" id="UP000463961"/>
    </source>
</evidence>
<sequence length="68" mass="8259">MARVEFDYVSDHTKFINEEMKKNPEWRTDQQNGRAMWWDKPQDVKQNEIYADAKVPQKSYPYDVLFDS</sequence>